<feature type="compositionally biased region" description="Low complexity" evidence="6">
    <location>
        <begin position="413"/>
        <end position="426"/>
    </location>
</feature>
<keyword evidence="4" id="KW-0804">Transcription</keyword>
<evidence type="ECO:0000259" key="7">
    <source>
        <dbReference type="PROSITE" id="PS50217"/>
    </source>
</evidence>
<evidence type="ECO:0000256" key="2">
    <source>
        <dbReference type="ARBA" id="ARBA00023015"/>
    </source>
</evidence>
<feature type="compositionally biased region" description="Basic residues" evidence="6">
    <location>
        <begin position="468"/>
        <end position="482"/>
    </location>
</feature>
<dbReference type="PROSITE" id="PS00036">
    <property type="entry name" value="BZIP_BASIC"/>
    <property type="match status" value="1"/>
</dbReference>
<feature type="domain" description="BZIP" evidence="7">
    <location>
        <begin position="463"/>
        <end position="526"/>
    </location>
</feature>
<feature type="region of interest" description="Disordered" evidence="6">
    <location>
        <begin position="228"/>
        <end position="248"/>
    </location>
</feature>
<dbReference type="Gene3D" id="3.30.450.40">
    <property type="match status" value="1"/>
</dbReference>
<dbReference type="Gene3D" id="1.20.5.170">
    <property type="match status" value="1"/>
</dbReference>
<sequence length="527" mass="57805">MPHADSSFFAAGASKEEVNLANVASLLWHAYASLPKPSSAVNWAGFYVRDDLFPLLASPKRSNSISGLTTTTISTSYASSHDKKLLLGPFQGKPACQEIRFGRGVCGTAAQKRETVVVPDVLEFPGHIACERIVGVRLWFLSCLMERTKKARKIYDFTFQCYVGSPLSTSTISSTWSAVLPDPPVPPWSTTNQQRYAIEATDQQLNKQQQESSFFDFSLFERDSQNSFSSSSSSSTSSPHSIPLSDHNTSPSLWSASHQVACAAPGLSLDQFTGVLDPDFFANPTSVVEQQGELFFDFPLDFGSGQGQAFSITTATTTSPELPTSKPTTSAPHITIVEDLSSTCSPANMSDGGSVLAPSVDIGNMNMDHFYSTPTTSVGSTTMSSIPSRDFHPLVTQFHQQHQQPLLAPKQYTPPSSSVSPTLSHIHSIDLDNTNSKSTKKRSRAESTGLSLSSNNSAQDSEEERIVEKRRRNTMAARRFRQRKQDHVSDLQSQLSKVTKERDDLKLQVAKWEGEVMALRKLLEMKK</sequence>
<dbReference type="EMBL" id="JPOX01000007">
    <property type="protein sequence ID" value="KFX50467.1"/>
    <property type="molecule type" value="Genomic_DNA"/>
</dbReference>
<dbReference type="HOGENOM" id="CLU_516979_0_0_1"/>
<organism evidence="8">
    <name type="scientific">Talaromyces marneffei PM1</name>
    <dbReference type="NCBI Taxonomy" id="1077442"/>
    <lineage>
        <taxon>Eukaryota</taxon>
        <taxon>Fungi</taxon>
        <taxon>Dikarya</taxon>
        <taxon>Ascomycota</taxon>
        <taxon>Pezizomycotina</taxon>
        <taxon>Eurotiomycetes</taxon>
        <taxon>Eurotiomycetidae</taxon>
        <taxon>Eurotiales</taxon>
        <taxon>Trichocomaceae</taxon>
        <taxon>Talaromyces</taxon>
        <taxon>Talaromyces sect. Talaromyces</taxon>
    </lineage>
</organism>
<dbReference type="eggNOG" id="ENOG502SG5D">
    <property type="taxonomic scope" value="Eukaryota"/>
</dbReference>
<reference evidence="8" key="1">
    <citation type="journal article" date="2014" name="PLoS Genet.">
        <title>Signature Gene Expression Reveals Novel Clues to the Molecular Mechanisms of Dimorphic Transition in Penicillium marneffei.</title>
        <authorList>
            <person name="Yang E."/>
            <person name="Wang G."/>
            <person name="Cai J."/>
            <person name="Woo P.C."/>
            <person name="Lau S.K."/>
            <person name="Yuen K.-Y."/>
            <person name="Chow W.-N."/>
            <person name="Lin X."/>
        </authorList>
    </citation>
    <scope>NUCLEOTIDE SEQUENCE [LARGE SCALE GENOMIC DNA]</scope>
    <source>
        <strain evidence="8">PM1</strain>
    </source>
</reference>
<evidence type="ECO:0000256" key="3">
    <source>
        <dbReference type="ARBA" id="ARBA00023125"/>
    </source>
</evidence>
<dbReference type="GO" id="GO:0000977">
    <property type="term" value="F:RNA polymerase II transcription regulatory region sequence-specific DNA binding"/>
    <property type="evidence" value="ECO:0007669"/>
    <property type="project" value="TreeGrafter"/>
</dbReference>
<keyword evidence="2" id="KW-0805">Transcription regulation</keyword>
<evidence type="ECO:0000256" key="5">
    <source>
        <dbReference type="ARBA" id="ARBA00023242"/>
    </source>
</evidence>
<dbReference type="PANTHER" id="PTHR13044:SF38">
    <property type="entry name" value="BZIP DOMAIN-CONTAINING PROTEIN"/>
    <property type="match status" value="1"/>
</dbReference>
<dbReference type="AlphaFoldDB" id="A0A093VD58"/>
<dbReference type="InterPro" id="IPR004827">
    <property type="entry name" value="bZIP"/>
</dbReference>
<feature type="region of interest" description="Disordered" evidence="6">
    <location>
        <begin position="397"/>
        <end position="488"/>
    </location>
</feature>
<dbReference type="InterPro" id="IPR029016">
    <property type="entry name" value="GAF-like_dom_sf"/>
</dbReference>
<proteinExistence type="predicted"/>
<gene>
    <name evidence="8" type="ORF">GQ26_0071830</name>
</gene>
<comment type="subcellular location">
    <subcellularLocation>
        <location evidence="1">Nucleus</location>
    </subcellularLocation>
</comment>
<keyword evidence="5" id="KW-0539">Nucleus</keyword>
<name>A0A093VD58_TALMA</name>
<feature type="compositionally biased region" description="Polar residues" evidence="6">
    <location>
        <begin position="446"/>
        <end position="459"/>
    </location>
</feature>
<dbReference type="SMART" id="SM00338">
    <property type="entry name" value="BRLZ"/>
    <property type="match status" value="1"/>
</dbReference>
<dbReference type="PROSITE" id="PS50217">
    <property type="entry name" value="BZIP"/>
    <property type="match status" value="1"/>
</dbReference>
<dbReference type="PANTHER" id="PTHR13044">
    <property type="entry name" value="ACTIVATING TRANSCRIPTION FACTOR ATF 4/5"/>
    <property type="match status" value="1"/>
</dbReference>
<dbReference type="CDD" id="cd12193">
    <property type="entry name" value="bZIP_GCN4"/>
    <property type="match status" value="1"/>
</dbReference>
<dbReference type="InterPro" id="IPR046347">
    <property type="entry name" value="bZIP_sf"/>
</dbReference>
<accession>A0A093VD58</accession>
<dbReference type="GO" id="GO:0001228">
    <property type="term" value="F:DNA-binding transcription activator activity, RNA polymerase II-specific"/>
    <property type="evidence" value="ECO:0007669"/>
    <property type="project" value="TreeGrafter"/>
</dbReference>
<dbReference type="GO" id="GO:0005634">
    <property type="term" value="C:nucleus"/>
    <property type="evidence" value="ECO:0007669"/>
    <property type="project" value="UniProtKB-SubCell"/>
</dbReference>
<evidence type="ECO:0000313" key="8">
    <source>
        <dbReference type="EMBL" id="KFX50467.1"/>
    </source>
</evidence>
<comment type="caution">
    <text evidence="8">The sequence shown here is derived from an EMBL/GenBank/DDBJ whole genome shotgun (WGS) entry which is preliminary data.</text>
</comment>
<keyword evidence="3" id="KW-0238">DNA-binding</keyword>
<dbReference type="SUPFAM" id="SSF57959">
    <property type="entry name" value="Leucine zipper domain"/>
    <property type="match status" value="1"/>
</dbReference>
<protein>
    <submittedName>
        <fullName evidence="8">Free methionine-R-sulfoxide reductase</fullName>
    </submittedName>
</protein>
<dbReference type="SUPFAM" id="SSF55781">
    <property type="entry name" value="GAF domain-like"/>
    <property type="match status" value="1"/>
</dbReference>
<feature type="compositionally biased region" description="Low complexity" evidence="6">
    <location>
        <begin position="228"/>
        <end position="245"/>
    </location>
</feature>
<evidence type="ECO:0000256" key="1">
    <source>
        <dbReference type="ARBA" id="ARBA00004123"/>
    </source>
</evidence>
<evidence type="ECO:0000256" key="6">
    <source>
        <dbReference type="SAM" id="MobiDB-lite"/>
    </source>
</evidence>
<dbReference type="Pfam" id="PF07716">
    <property type="entry name" value="bZIP_2"/>
    <property type="match status" value="1"/>
</dbReference>
<evidence type="ECO:0000256" key="4">
    <source>
        <dbReference type="ARBA" id="ARBA00023163"/>
    </source>
</evidence>